<organism evidence="6 7">
    <name type="scientific">Acanthopleuribacter pedis</name>
    <dbReference type="NCBI Taxonomy" id="442870"/>
    <lineage>
        <taxon>Bacteria</taxon>
        <taxon>Pseudomonadati</taxon>
        <taxon>Acidobacteriota</taxon>
        <taxon>Holophagae</taxon>
        <taxon>Acanthopleuribacterales</taxon>
        <taxon>Acanthopleuribacteraceae</taxon>
        <taxon>Acanthopleuribacter</taxon>
    </lineage>
</organism>
<comment type="caution">
    <text evidence="6">The sequence shown here is derived from an EMBL/GenBank/DDBJ whole genome shotgun (WGS) entry which is preliminary data.</text>
</comment>
<dbReference type="Gene3D" id="3.40.47.10">
    <property type="match status" value="2"/>
</dbReference>
<evidence type="ECO:0000313" key="5">
    <source>
        <dbReference type="EMBL" id="MBO1317247.1"/>
    </source>
</evidence>
<proteinExistence type="predicted"/>
<dbReference type="GO" id="GO:0044550">
    <property type="term" value="P:secondary metabolite biosynthetic process"/>
    <property type="evidence" value="ECO:0007669"/>
    <property type="project" value="TreeGrafter"/>
</dbReference>
<dbReference type="Pfam" id="PF08541">
    <property type="entry name" value="ACP_syn_III_C"/>
    <property type="match status" value="1"/>
</dbReference>
<evidence type="ECO:0000256" key="1">
    <source>
        <dbReference type="ARBA" id="ARBA00022679"/>
    </source>
</evidence>
<dbReference type="PANTHER" id="PTHR34069">
    <property type="entry name" value="3-OXOACYL-[ACYL-CARRIER-PROTEIN] SYNTHASE 3"/>
    <property type="match status" value="1"/>
</dbReference>
<evidence type="ECO:0000313" key="7">
    <source>
        <dbReference type="Proteomes" id="UP000664417"/>
    </source>
</evidence>
<dbReference type="AlphaFoldDB" id="A0A8J7U3A4"/>
<dbReference type="InterPro" id="IPR020616">
    <property type="entry name" value="Thiolase_N"/>
</dbReference>
<accession>A0A8J7U3A4</accession>
<dbReference type="NCBIfam" id="NF006720">
    <property type="entry name" value="PRK09258.1"/>
    <property type="match status" value="1"/>
</dbReference>
<reference evidence="6" key="1">
    <citation type="submission" date="2021-03" db="EMBL/GenBank/DDBJ databases">
        <authorList>
            <person name="Wang G."/>
        </authorList>
    </citation>
    <scope>NUCLEOTIDE SEQUENCE</scope>
    <source>
        <strain evidence="6">KCTC 12899</strain>
    </source>
</reference>
<keyword evidence="2" id="KW-0012">Acyltransferase</keyword>
<gene>
    <name evidence="5" type="ORF">J3U88_02160</name>
    <name evidence="6" type="ORF">J3U88_08800</name>
</gene>
<feature type="domain" description="Thiolase N-terminal" evidence="3">
    <location>
        <begin position="60"/>
        <end position="152"/>
    </location>
</feature>
<dbReference type="GO" id="GO:0016747">
    <property type="term" value="F:acyltransferase activity, transferring groups other than amino-acyl groups"/>
    <property type="evidence" value="ECO:0007669"/>
    <property type="project" value="InterPro"/>
</dbReference>
<dbReference type="InterPro" id="IPR013747">
    <property type="entry name" value="ACP_syn_III_C"/>
</dbReference>
<feature type="domain" description="Beta-ketoacyl-[acyl-carrier-protein] synthase III C-terminal" evidence="4">
    <location>
        <begin position="258"/>
        <end position="346"/>
    </location>
</feature>
<dbReference type="CDD" id="cd00830">
    <property type="entry name" value="KAS_III"/>
    <property type="match status" value="1"/>
</dbReference>
<dbReference type="Proteomes" id="UP000664417">
    <property type="component" value="Unassembled WGS sequence"/>
</dbReference>
<sequence>MKYSRVYVDSIRYVLPPVIVSSRELEARLRPVYKALHISMGQLEVLTGVQERRWWKDDDSLSDRGAEAAKRALDAAGIDAADLGALVYTGVCREQFEPATACMIASHLGISQEASVFDLSNACLGALNGILDIANRIELGQIRAGMVVSCETSREINETMIKRMLEDHDMELFKMGLATLTGGSGAVAILLTDGSFAHKPRRRLVGGVTLTDPRFHDLCHWGLEQVGADWFRPMMSTDSVAVLKHGVALGLKTWKAFLKRLDWTVDLVDKVICHQVGSEHQNAILKFLGIPNNKDYVTYPFLGNIGTVSVPITAAIAEEREFLKEGDRVSFLGIGSGLNCTMLGFQW</sequence>
<evidence type="ECO:0000256" key="2">
    <source>
        <dbReference type="ARBA" id="ARBA00023315"/>
    </source>
</evidence>
<dbReference type="Pfam" id="PF00108">
    <property type="entry name" value="Thiolase_N"/>
    <property type="match status" value="1"/>
</dbReference>
<dbReference type="SUPFAM" id="SSF53901">
    <property type="entry name" value="Thiolase-like"/>
    <property type="match status" value="1"/>
</dbReference>
<dbReference type="EMBL" id="JAFREP010000006">
    <property type="protein sequence ID" value="MBO1318554.1"/>
    <property type="molecule type" value="Genomic_DNA"/>
</dbReference>
<evidence type="ECO:0000313" key="6">
    <source>
        <dbReference type="EMBL" id="MBO1318554.1"/>
    </source>
</evidence>
<name>A0A8J7U3A4_9BACT</name>
<evidence type="ECO:0000259" key="4">
    <source>
        <dbReference type="Pfam" id="PF08541"/>
    </source>
</evidence>
<dbReference type="EMBL" id="JAFREP010000002">
    <property type="protein sequence ID" value="MBO1317247.1"/>
    <property type="molecule type" value="Genomic_DNA"/>
</dbReference>
<keyword evidence="1" id="KW-0808">Transferase</keyword>
<dbReference type="InterPro" id="IPR016039">
    <property type="entry name" value="Thiolase-like"/>
</dbReference>
<keyword evidence="7" id="KW-1185">Reference proteome</keyword>
<protein>
    <submittedName>
        <fullName evidence="6">3-oxoacyl-ACP synthase III</fullName>
    </submittedName>
</protein>
<dbReference type="RefSeq" id="WP_207856484.1">
    <property type="nucleotide sequence ID" value="NZ_JAFREP010000002.1"/>
</dbReference>
<evidence type="ECO:0000259" key="3">
    <source>
        <dbReference type="Pfam" id="PF00108"/>
    </source>
</evidence>
<dbReference type="PANTHER" id="PTHR34069:SF3">
    <property type="entry name" value="ACYL-COA:ACYL-COA ALKYLTRANSFERASE"/>
    <property type="match status" value="1"/>
</dbReference>